<evidence type="ECO:0000313" key="2">
    <source>
        <dbReference type="EMBL" id="RTR16272.1"/>
    </source>
</evidence>
<evidence type="ECO:0000313" key="3">
    <source>
        <dbReference type="Proteomes" id="UP000277007"/>
    </source>
</evidence>
<dbReference type="EMBL" id="RXMA01000026">
    <property type="protein sequence ID" value="RTR16272.1"/>
    <property type="molecule type" value="Genomic_DNA"/>
</dbReference>
<proteinExistence type="predicted"/>
<protein>
    <submittedName>
        <fullName evidence="2">Uncharacterized protein</fullName>
    </submittedName>
</protein>
<dbReference type="OrthoDB" id="7304993at2"/>
<dbReference type="RefSeq" id="WP_126619139.1">
    <property type="nucleotide sequence ID" value="NZ_JBHUCY010000002.1"/>
</dbReference>
<feature type="compositionally biased region" description="Low complexity" evidence="1">
    <location>
        <begin position="226"/>
        <end position="253"/>
    </location>
</feature>
<name>A0A3S0K252_9PROT</name>
<accession>A0A3S0K252</accession>
<reference evidence="2 3" key="1">
    <citation type="submission" date="2018-12" db="EMBL/GenBank/DDBJ databases">
        <authorList>
            <person name="Yang Y."/>
        </authorList>
    </citation>
    <scope>NUCLEOTIDE SEQUENCE [LARGE SCALE GENOMIC DNA]</scope>
    <source>
        <strain evidence="2 3">L-25-5w-1</strain>
    </source>
</reference>
<organism evidence="2 3">
    <name type="scientific">Azospirillum griseum</name>
    <dbReference type="NCBI Taxonomy" id="2496639"/>
    <lineage>
        <taxon>Bacteria</taxon>
        <taxon>Pseudomonadati</taxon>
        <taxon>Pseudomonadota</taxon>
        <taxon>Alphaproteobacteria</taxon>
        <taxon>Rhodospirillales</taxon>
        <taxon>Azospirillaceae</taxon>
        <taxon>Azospirillum</taxon>
    </lineage>
</organism>
<gene>
    <name evidence="2" type="ORF">EJ903_21030</name>
</gene>
<dbReference type="Proteomes" id="UP000277007">
    <property type="component" value="Unassembled WGS sequence"/>
</dbReference>
<comment type="caution">
    <text evidence="2">The sequence shown here is derived from an EMBL/GenBank/DDBJ whole genome shotgun (WGS) entry which is preliminary data.</text>
</comment>
<dbReference type="AlphaFoldDB" id="A0A3S0K252"/>
<evidence type="ECO:0000256" key="1">
    <source>
        <dbReference type="SAM" id="MobiDB-lite"/>
    </source>
</evidence>
<keyword evidence="3" id="KW-1185">Reference proteome</keyword>
<feature type="region of interest" description="Disordered" evidence="1">
    <location>
        <begin position="196"/>
        <end position="282"/>
    </location>
</feature>
<feature type="region of interest" description="Disordered" evidence="1">
    <location>
        <begin position="1"/>
        <end position="55"/>
    </location>
</feature>
<feature type="compositionally biased region" description="Basic and acidic residues" evidence="1">
    <location>
        <begin position="196"/>
        <end position="207"/>
    </location>
</feature>
<sequence>MSKPPKSVAPPPCHWPNRPTAGATGGGSVVGQAKAVRWTAPHPATHPARSRADSVQPMTTFAARRVGKSERASAGDELVRSQGDEFLLNSAERNVRTRPNGTYNFVRVQGDTRNDQRTYVSARSGHAGLAAGRPVLYAGTIRFDSGKLDWWSNYSGTYQPMADFRQQAQLPDNRFVPWQTLQMGGIGLQRGMFQDRRDATAPRKPDTPTRAANAPTVGSPTPACPPSGAATAAAPRPIAPVGSGASSAGHGAATALPASVPTQRPAAASVSPPMPRAVAKAS</sequence>